<dbReference type="EC" id="2.4.2.17" evidence="2"/>
<sequence length="297" mass="32951">DCHADHGRRDRRRAADPSRRGAQQGIAEHRRLGDAPGGGLRPALRRQAARADRPLQRRRLLLPAPPRHRAVRGGGHPRHRHHRPRPAHRLRRQGGGEPAARLRPLHLPVRCPPRADLRGGRPGRQAHRHVVRRSGAPLPPAARHRRDRHPSRRGGGDQRPAGGGRRDRGRRGDRQHPAPGRARGRRRGDHGVRGGAHQPHRRGRAPGAGRLPASVAGRPRRPLLRDDGLRHPVPPRRGGGRADSWHREPDGLPPAPRGVGRRALDGPEGVRAARDGRALRDRCPRHPDHRHPCLPAL</sequence>
<feature type="region of interest" description="Disordered" evidence="1">
    <location>
        <begin position="1"/>
        <end position="297"/>
    </location>
</feature>
<dbReference type="GO" id="GO:0003879">
    <property type="term" value="F:ATP phosphoribosyltransferase activity"/>
    <property type="evidence" value="ECO:0007669"/>
    <property type="project" value="UniProtKB-EC"/>
</dbReference>
<evidence type="ECO:0000313" key="2">
    <source>
        <dbReference type="EMBL" id="CAA9371277.1"/>
    </source>
</evidence>
<feature type="compositionally biased region" description="Basic and acidic residues" evidence="1">
    <location>
        <begin position="164"/>
        <end position="176"/>
    </location>
</feature>
<feature type="compositionally biased region" description="Basic and acidic residues" evidence="1">
    <location>
        <begin position="271"/>
        <end position="286"/>
    </location>
</feature>
<feature type="compositionally biased region" description="Basic residues" evidence="1">
    <location>
        <begin position="142"/>
        <end position="152"/>
    </location>
</feature>
<dbReference type="AlphaFoldDB" id="A0A6J4MX57"/>
<keyword evidence="2" id="KW-0808">Transferase</keyword>
<accession>A0A6J4MX57</accession>
<dbReference type="EMBL" id="CADCUK010000088">
    <property type="protein sequence ID" value="CAA9371277.1"/>
    <property type="molecule type" value="Genomic_DNA"/>
</dbReference>
<gene>
    <name evidence="2" type="ORF">AVDCRST_MAG47-1253</name>
</gene>
<feature type="compositionally biased region" description="Basic and acidic residues" evidence="1">
    <location>
        <begin position="1"/>
        <end position="19"/>
    </location>
</feature>
<protein>
    <submittedName>
        <fullName evidence="2">ATP phosphoribosyltransferase &gt; HisGl</fullName>
        <ecNumber evidence="2">2.4.2.17</ecNumber>
    </submittedName>
</protein>
<keyword evidence="2" id="KW-0328">Glycosyltransferase</keyword>
<organism evidence="2">
    <name type="scientific">uncultured Nocardioidaceae bacterium</name>
    <dbReference type="NCBI Taxonomy" id="253824"/>
    <lineage>
        <taxon>Bacteria</taxon>
        <taxon>Bacillati</taxon>
        <taxon>Actinomycetota</taxon>
        <taxon>Actinomycetes</taxon>
        <taxon>Propionibacteriales</taxon>
        <taxon>Nocardioidaceae</taxon>
        <taxon>environmental samples</taxon>
    </lineage>
</organism>
<proteinExistence type="predicted"/>
<feature type="non-terminal residue" evidence="2">
    <location>
        <position position="297"/>
    </location>
</feature>
<reference evidence="2" key="1">
    <citation type="submission" date="2020-02" db="EMBL/GenBank/DDBJ databases">
        <authorList>
            <person name="Meier V. D."/>
        </authorList>
    </citation>
    <scope>NUCLEOTIDE SEQUENCE</scope>
    <source>
        <strain evidence="2">AVDCRST_MAG47</strain>
    </source>
</reference>
<name>A0A6J4MX57_9ACTN</name>
<feature type="non-terminal residue" evidence="2">
    <location>
        <position position="1"/>
    </location>
</feature>
<evidence type="ECO:0000256" key="1">
    <source>
        <dbReference type="SAM" id="MobiDB-lite"/>
    </source>
</evidence>
<feature type="compositionally biased region" description="Basic residues" evidence="1">
    <location>
        <begin position="56"/>
        <end position="92"/>
    </location>
</feature>